<evidence type="ECO:0000313" key="3">
    <source>
        <dbReference type="Proteomes" id="UP000008909"/>
    </source>
</evidence>
<feature type="compositionally biased region" description="Low complexity" evidence="1">
    <location>
        <begin position="401"/>
        <end position="413"/>
    </location>
</feature>
<dbReference type="EMBL" id="DF143582">
    <property type="protein sequence ID" value="GAA53760.1"/>
    <property type="molecule type" value="Genomic_DNA"/>
</dbReference>
<dbReference type="Proteomes" id="UP000008909">
    <property type="component" value="Unassembled WGS sequence"/>
</dbReference>
<keyword evidence="3" id="KW-1185">Reference proteome</keyword>
<accession>G7YLC9</accession>
<gene>
    <name evidence="2" type="ORF">CLF_111019</name>
</gene>
<proteinExistence type="predicted"/>
<reference key="2">
    <citation type="submission" date="2011-10" db="EMBL/GenBank/DDBJ databases">
        <title>The genome and transcriptome sequence of Clonorchis sinensis provide insights into the carcinogenic liver fluke.</title>
        <authorList>
            <person name="Wang X."/>
            <person name="Huang Y."/>
            <person name="Chen W."/>
            <person name="Liu H."/>
            <person name="Guo L."/>
            <person name="Chen Y."/>
            <person name="Luo F."/>
            <person name="Zhou W."/>
            <person name="Sun J."/>
            <person name="Mao Q."/>
            <person name="Liang P."/>
            <person name="Zhou C."/>
            <person name="Tian Y."/>
            <person name="Men J."/>
            <person name="Lv X."/>
            <person name="Huang L."/>
            <person name="Zhou J."/>
            <person name="Hu Y."/>
            <person name="Li R."/>
            <person name="Zhang F."/>
            <person name="Lei H."/>
            <person name="Li X."/>
            <person name="Hu X."/>
            <person name="Liang C."/>
            <person name="Xu J."/>
            <person name="Wu Z."/>
            <person name="Yu X."/>
        </authorList>
    </citation>
    <scope>NUCLEOTIDE SEQUENCE</scope>
    <source>
        <strain>Henan</strain>
    </source>
</reference>
<protein>
    <submittedName>
        <fullName evidence="2">Uncharacterized protein</fullName>
    </submittedName>
</protein>
<name>G7YLC9_CLOSI</name>
<evidence type="ECO:0000313" key="2">
    <source>
        <dbReference type="EMBL" id="GAA53760.1"/>
    </source>
</evidence>
<reference evidence="2" key="1">
    <citation type="journal article" date="2011" name="Genome Biol.">
        <title>The draft genome of the carcinogenic human liver fluke Clonorchis sinensis.</title>
        <authorList>
            <person name="Wang X."/>
            <person name="Chen W."/>
            <person name="Huang Y."/>
            <person name="Sun J."/>
            <person name="Men J."/>
            <person name="Liu H."/>
            <person name="Luo F."/>
            <person name="Guo L."/>
            <person name="Lv X."/>
            <person name="Deng C."/>
            <person name="Zhou C."/>
            <person name="Fan Y."/>
            <person name="Li X."/>
            <person name="Huang L."/>
            <person name="Hu Y."/>
            <person name="Liang C."/>
            <person name="Hu X."/>
            <person name="Xu J."/>
            <person name="Yu X."/>
        </authorList>
    </citation>
    <scope>NUCLEOTIDE SEQUENCE [LARGE SCALE GENOMIC DNA]</scope>
    <source>
        <strain evidence="2">Henan</strain>
    </source>
</reference>
<sequence length="479" mass="54376">MAVGTFVDFIRRCIRSLQSCRVDRFVERDVEPVGVDETTGLALSGTVGGLAEFDATAEKARVQNSSVEERRVFGVSRPMASFSSLNGIIVGQHIDGFNFRSHRAVYVVSDPPFDMHALRVFRGCRIVQNSEELRLRFDLVVSRDFTRAVQFILVYPKISIALLIMITDWFNRIHLRILDGPSGERNFEMYRAEKRSYIQAPLVDPNFDPMVRRLMEPFEINFEMIHMVSYMRKRVCIRYSHKVHKFQGTPLISKHRQNLTIDRIKSSLQIKEKGRYGMFESAAVQGLVSRLLKYDRQAVHQDQCEVQAIRDSPSRVQTLETIYDVTVQQRSGSRRMLFEIFHDSYLQPSATKPHCPTYKVSESSAESTLVDPSSCHQSVSRATTGSSVEVNGIPLLKDRSTSQPTTATSTAPTIFPNADNMDDTAVFELLDYHLAQAQRNSVTSIKSSARFPPAFSVDSPTRLFERLLGNPDPRTTPHK</sequence>
<organism evidence="2 3">
    <name type="scientific">Clonorchis sinensis</name>
    <name type="common">Chinese liver fluke</name>
    <dbReference type="NCBI Taxonomy" id="79923"/>
    <lineage>
        <taxon>Eukaryota</taxon>
        <taxon>Metazoa</taxon>
        <taxon>Spiralia</taxon>
        <taxon>Lophotrochozoa</taxon>
        <taxon>Platyhelminthes</taxon>
        <taxon>Trematoda</taxon>
        <taxon>Digenea</taxon>
        <taxon>Opisthorchiida</taxon>
        <taxon>Opisthorchiata</taxon>
        <taxon>Opisthorchiidae</taxon>
        <taxon>Clonorchis</taxon>
    </lineage>
</organism>
<feature type="region of interest" description="Disordered" evidence="1">
    <location>
        <begin position="397"/>
        <end position="418"/>
    </location>
</feature>
<dbReference type="AlphaFoldDB" id="G7YLC9"/>
<evidence type="ECO:0000256" key="1">
    <source>
        <dbReference type="SAM" id="MobiDB-lite"/>
    </source>
</evidence>